<evidence type="ECO:0000256" key="5">
    <source>
        <dbReference type="ARBA" id="ARBA00022448"/>
    </source>
</evidence>
<dbReference type="InterPro" id="IPR023765">
    <property type="entry name" value="SBP_5_CS"/>
</dbReference>
<sequence>MKFTHAAMALALSGVLAGLAAQPAAAKEVTIAVASTFTTMDPYDASDTLSYSAAKSMYEGLFGFDKDMKLHNVLAEGYKVSDDGLVYTVTLKKGIKFHDGTEFQADAVKANFDRVTNKANALRRYTLYYNIAKTEVVDPYTVRFTLHKPFSAFINQLAHASGAMICPSAIQKYPGKELAFHPCGTGPFVLDKYNPSEILHVVKNPNYWQKGLPKVDGLTFKPVPENSTRVAMLRTGEAHYIFPVPPEQVKILEGEKNLVVTKEPSIIERYVAFNMTKKPFDNLKVRQALNYAVNKQALAKVAFNGLADPTKGIAPKGVEFADEYGAWPYDPKKARELLKEAGYPNGFSATLWSLYNHTTAQKVIQFLQQQFAQVGVKVSVMAMEAGQRTAYLLKKPEESQLNMVYAGWSSSTGELDWAIRPLLGTDSWAPVASNFGYYSNKTLDDNFRDALLTTDKAKKQAFYSVAQKATWDDCPWIYLVTEQNVSAHVKGLTGFYIQPDAGFEYSQIEFK</sequence>
<dbReference type="OrthoDB" id="9801799at2"/>
<evidence type="ECO:0000313" key="11">
    <source>
        <dbReference type="Proteomes" id="UP000430564"/>
    </source>
</evidence>
<name>A0A6I1EHX6_9BURK</name>
<evidence type="ECO:0000256" key="2">
    <source>
        <dbReference type="ARBA" id="ARBA00004418"/>
    </source>
</evidence>
<comment type="similarity">
    <text evidence="3">Belongs to the bacterial solute-binding protein 5 family.</text>
</comment>
<evidence type="ECO:0000256" key="1">
    <source>
        <dbReference type="ARBA" id="ARBA00003489"/>
    </source>
</evidence>
<evidence type="ECO:0000259" key="9">
    <source>
        <dbReference type="Pfam" id="PF00496"/>
    </source>
</evidence>
<evidence type="ECO:0000256" key="3">
    <source>
        <dbReference type="ARBA" id="ARBA00005695"/>
    </source>
</evidence>
<dbReference type="NCBIfam" id="NF011942">
    <property type="entry name" value="PRK15413.1"/>
    <property type="match status" value="1"/>
</dbReference>
<dbReference type="Gene3D" id="3.10.105.10">
    <property type="entry name" value="Dipeptide-binding Protein, Domain 3"/>
    <property type="match status" value="1"/>
</dbReference>
<dbReference type="GO" id="GO:1904680">
    <property type="term" value="F:peptide transmembrane transporter activity"/>
    <property type="evidence" value="ECO:0007669"/>
    <property type="project" value="TreeGrafter"/>
</dbReference>
<keyword evidence="7" id="KW-0574">Periplasm</keyword>
<reference evidence="10 11" key="1">
    <citation type="submission" date="2019-10" db="EMBL/GenBank/DDBJ databases">
        <title>Genome diversity of Sutterella seckii.</title>
        <authorList>
            <person name="Chaplin A.V."/>
            <person name="Sokolova S.R."/>
            <person name="Mosin K.A."/>
            <person name="Ivanova E.L."/>
            <person name="Kochetkova T.O."/>
            <person name="Goltsov A.Y."/>
            <person name="Trofimov D.Y."/>
            <person name="Efimov B.A."/>
        </authorList>
    </citation>
    <scope>NUCLEOTIDE SEQUENCE [LARGE SCALE GENOMIC DNA]</scope>
    <source>
        <strain evidence="10 11">ASD393</strain>
    </source>
</reference>
<dbReference type="PIRSF" id="PIRSF002741">
    <property type="entry name" value="MppA"/>
    <property type="match status" value="1"/>
</dbReference>
<gene>
    <name evidence="10" type="primary">gsiB</name>
    <name evidence="10" type="ORF">GBM95_08365</name>
</gene>
<protein>
    <recommendedName>
        <fullName evidence="4">Glutathione-binding protein GsiB</fullName>
    </recommendedName>
</protein>
<proteinExistence type="inferred from homology"/>
<dbReference type="GO" id="GO:0030288">
    <property type="term" value="C:outer membrane-bounded periplasmic space"/>
    <property type="evidence" value="ECO:0007669"/>
    <property type="project" value="TreeGrafter"/>
</dbReference>
<comment type="caution">
    <text evidence="10">The sequence shown here is derived from an EMBL/GenBank/DDBJ whole genome shotgun (WGS) entry which is preliminary data.</text>
</comment>
<dbReference type="AlphaFoldDB" id="A0A6I1EHX6"/>
<dbReference type="CDD" id="cd08499">
    <property type="entry name" value="PBP2_Ylib_like"/>
    <property type="match status" value="1"/>
</dbReference>
<dbReference type="Gene3D" id="3.40.190.10">
    <property type="entry name" value="Periplasmic binding protein-like II"/>
    <property type="match status" value="1"/>
</dbReference>
<dbReference type="GO" id="GO:0043190">
    <property type="term" value="C:ATP-binding cassette (ABC) transporter complex"/>
    <property type="evidence" value="ECO:0007669"/>
    <property type="project" value="InterPro"/>
</dbReference>
<dbReference type="EMBL" id="WEHX01000060">
    <property type="protein sequence ID" value="KAB7657164.1"/>
    <property type="molecule type" value="Genomic_DNA"/>
</dbReference>
<feature type="domain" description="Solute-binding protein family 5" evidence="9">
    <location>
        <begin position="70"/>
        <end position="427"/>
    </location>
</feature>
<dbReference type="InterPro" id="IPR039424">
    <property type="entry name" value="SBP_5"/>
</dbReference>
<evidence type="ECO:0000256" key="8">
    <source>
        <dbReference type="SAM" id="SignalP"/>
    </source>
</evidence>
<evidence type="ECO:0000256" key="6">
    <source>
        <dbReference type="ARBA" id="ARBA00022729"/>
    </source>
</evidence>
<dbReference type="InterPro" id="IPR030678">
    <property type="entry name" value="Peptide/Ni-bd"/>
</dbReference>
<dbReference type="Gene3D" id="3.90.76.10">
    <property type="entry name" value="Dipeptide-binding Protein, Domain 1"/>
    <property type="match status" value="1"/>
</dbReference>
<comment type="function">
    <text evidence="1">Part of the ABC transporter complex GsiABCD involved in glutathione import. Binds glutathione.</text>
</comment>
<keyword evidence="5" id="KW-0813">Transport</keyword>
<dbReference type="Proteomes" id="UP000430564">
    <property type="component" value="Unassembled WGS sequence"/>
</dbReference>
<evidence type="ECO:0000313" key="10">
    <source>
        <dbReference type="EMBL" id="KAB7657164.1"/>
    </source>
</evidence>
<evidence type="ECO:0000256" key="4">
    <source>
        <dbReference type="ARBA" id="ARBA00017393"/>
    </source>
</evidence>
<feature type="chain" id="PRO_5026294493" description="Glutathione-binding protein GsiB" evidence="8">
    <location>
        <begin position="27"/>
        <end position="511"/>
    </location>
</feature>
<dbReference type="PANTHER" id="PTHR30290">
    <property type="entry name" value="PERIPLASMIC BINDING COMPONENT OF ABC TRANSPORTER"/>
    <property type="match status" value="1"/>
</dbReference>
<organism evidence="10 11">
    <name type="scientific">Sutterella seckii</name>
    <dbReference type="NCBI Taxonomy" id="1944635"/>
    <lineage>
        <taxon>Bacteria</taxon>
        <taxon>Pseudomonadati</taxon>
        <taxon>Pseudomonadota</taxon>
        <taxon>Betaproteobacteria</taxon>
        <taxon>Burkholderiales</taxon>
        <taxon>Sutterellaceae</taxon>
        <taxon>Sutterella</taxon>
    </lineage>
</organism>
<dbReference type="InterPro" id="IPR000914">
    <property type="entry name" value="SBP_5_dom"/>
</dbReference>
<dbReference type="RefSeq" id="WP_152158681.1">
    <property type="nucleotide sequence ID" value="NZ_WEHX01000060.1"/>
</dbReference>
<dbReference type="PANTHER" id="PTHR30290:SF32">
    <property type="entry name" value="GLUTATHIONE-BINDING PROTEIN GSIB"/>
    <property type="match status" value="1"/>
</dbReference>
<keyword evidence="6 8" id="KW-0732">Signal</keyword>
<accession>A0A6I1EHX6</accession>
<feature type="signal peptide" evidence="8">
    <location>
        <begin position="1"/>
        <end position="26"/>
    </location>
</feature>
<dbReference type="Pfam" id="PF00496">
    <property type="entry name" value="SBP_bac_5"/>
    <property type="match status" value="1"/>
</dbReference>
<dbReference type="GO" id="GO:0042938">
    <property type="term" value="P:dipeptide transport"/>
    <property type="evidence" value="ECO:0007669"/>
    <property type="project" value="TreeGrafter"/>
</dbReference>
<comment type="subcellular location">
    <subcellularLocation>
        <location evidence="2">Periplasm</location>
    </subcellularLocation>
</comment>
<evidence type="ECO:0000256" key="7">
    <source>
        <dbReference type="ARBA" id="ARBA00022764"/>
    </source>
</evidence>
<dbReference type="SUPFAM" id="SSF53850">
    <property type="entry name" value="Periplasmic binding protein-like II"/>
    <property type="match status" value="1"/>
</dbReference>
<dbReference type="PROSITE" id="PS01040">
    <property type="entry name" value="SBP_BACTERIAL_5"/>
    <property type="match status" value="1"/>
</dbReference>